<protein>
    <recommendedName>
        <fullName evidence="4">aralkylamine N-acetyltransferase</fullName>
        <ecNumber evidence="4">2.3.1.87</ecNumber>
    </recommendedName>
</protein>
<proteinExistence type="inferred from homology"/>
<evidence type="ECO:0000256" key="6">
    <source>
        <dbReference type="ARBA" id="ARBA00050849"/>
    </source>
</evidence>
<dbReference type="FunFam" id="3.40.630.30:FF:000046">
    <property type="entry name" value="Dopamine N-acetyltransferase"/>
    <property type="match status" value="1"/>
</dbReference>
<evidence type="ECO:0000313" key="13">
    <source>
        <dbReference type="Proteomes" id="UP000887569"/>
    </source>
</evidence>
<dbReference type="AlphaFoldDB" id="A0A915C496"/>
<evidence type="ECO:0000256" key="9">
    <source>
        <dbReference type="ARBA" id="ARBA00051823"/>
    </source>
</evidence>
<sequence>MLCKSARLFQVVRFLHVSFGSSSTHICSSLRTMKSFIPIKSLTNAPSRLIIRKRALSSSHSEENAAPTTEVDGLKLIKLTGNDFDVVMELILDDFIRNEPLSNALDLAPQESYWLFKELVMSTIDTSVSYAFRSADGKLAAMRLCNILERPSDNQHGLFAELENQSEQMAQKVGSKTYEIVRLVNELESKTWRIVEPEVKRLLNVVILSCHRNWTRRGLCSKLLLCDMNNQKKMGIDGAISEATAYNSQNLFAKYGYIPIYEIKHDSWLDNNGQRIFKCRDQTTTAQLVFRKY</sequence>
<evidence type="ECO:0000256" key="12">
    <source>
        <dbReference type="ARBA" id="ARBA00052491"/>
    </source>
</evidence>
<evidence type="ECO:0000256" key="10">
    <source>
        <dbReference type="ARBA" id="ARBA00052178"/>
    </source>
</evidence>
<comment type="similarity">
    <text evidence="3">Belongs to the acetyltransferase family. AANAT subfamily.</text>
</comment>
<evidence type="ECO:0000256" key="7">
    <source>
        <dbReference type="ARBA" id="ARBA00051284"/>
    </source>
</evidence>
<evidence type="ECO:0000256" key="5">
    <source>
        <dbReference type="ARBA" id="ARBA00050189"/>
    </source>
</evidence>
<comment type="catalytic activity">
    <reaction evidence="7">
        <text>serotonin + (5Z,8Z,11Z,14Z)-eicosatetraenoyl-CoA = N-[(5Z,8Z,11Z,14Z)-eicosatetraenoyl]-serotonin + CoA + H(+)</text>
        <dbReference type="Rhea" id="RHEA:51396"/>
        <dbReference type="ChEBI" id="CHEBI:15378"/>
        <dbReference type="ChEBI" id="CHEBI:57287"/>
        <dbReference type="ChEBI" id="CHEBI:57368"/>
        <dbReference type="ChEBI" id="CHEBI:132255"/>
        <dbReference type="ChEBI" id="CHEBI:350546"/>
    </reaction>
    <physiologicalReaction direction="left-to-right" evidence="7">
        <dbReference type="Rhea" id="RHEA:51397"/>
    </physiologicalReaction>
</comment>
<accession>A0A915C496</accession>
<dbReference type="PANTHER" id="PTHR20905">
    <property type="entry name" value="N-ACETYLTRANSFERASE-RELATED"/>
    <property type="match status" value="1"/>
</dbReference>
<dbReference type="SUPFAM" id="SSF55729">
    <property type="entry name" value="Acyl-CoA N-acyltransferases (Nat)"/>
    <property type="match status" value="1"/>
</dbReference>
<comment type="catalytic activity">
    <reaction evidence="5">
        <text>dopamine + (9Z)-octadecenoyl-CoA = N-(9Z-octadecanoyl)-dopamine + CoA + H(+)</text>
        <dbReference type="Rhea" id="RHEA:51380"/>
        <dbReference type="ChEBI" id="CHEBI:15378"/>
        <dbReference type="ChEBI" id="CHEBI:31883"/>
        <dbReference type="ChEBI" id="CHEBI:57287"/>
        <dbReference type="ChEBI" id="CHEBI:57387"/>
        <dbReference type="ChEBI" id="CHEBI:59905"/>
    </reaction>
    <physiologicalReaction direction="left-to-right" evidence="5">
        <dbReference type="Rhea" id="RHEA:51381"/>
    </physiologicalReaction>
</comment>
<dbReference type="Gene3D" id="3.40.630.30">
    <property type="match status" value="1"/>
</dbReference>
<dbReference type="Proteomes" id="UP000887569">
    <property type="component" value="Unplaced"/>
</dbReference>
<dbReference type="WBParaSite" id="PgR085_g026_t01">
    <property type="protein sequence ID" value="PgR085_g026_t01"/>
    <property type="gene ID" value="PgR085_g026"/>
</dbReference>
<comment type="catalytic activity">
    <reaction evidence="11">
        <text>dopamine + hexadecanoyl-CoA = N-hexadecanoyl-dopamine + CoA + H(+)</text>
        <dbReference type="Rhea" id="RHEA:51376"/>
        <dbReference type="ChEBI" id="CHEBI:15378"/>
        <dbReference type="ChEBI" id="CHEBI:57287"/>
        <dbReference type="ChEBI" id="CHEBI:57379"/>
        <dbReference type="ChEBI" id="CHEBI:59905"/>
        <dbReference type="ChEBI" id="CHEBI:134058"/>
    </reaction>
    <physiologicalReaction direction="left-to-right" evidence="11">
        <dbReference type="Rhea" id="RHEA:51377"/>
    </physiologicalReaction>
</comment>
<comment type="catalytic activity">
    <reaction evidence="6">
        <text>serotonin + octadecanoyl-CoA = N-octadecanoyl-serotonin + CoA + H(+)</text>
        <dbReference type="Rhea" id="RHEA:51400"/>
        <dbReference type="ChEBI" id="CHEBI:15378"/>
        <dbReference type="ChEBI" id="CHEBI:57287"/>
        <dbReference type="ChEBI" id="CHEBI:57394"/>
        <dbReference type="ChEBI" id="CHEBI:134065"/>
        <dbReference type="ChEBI" id="CHEBI:350546"/>
    </reaction>
    <physiologicalReaction direction="left-to-right" evidence="6">
        <dbReference type="Rhea" id="RHEA:51401"/>
    </physiologicalReaction>
</comment>
<dbReference type="PANTHER" id="PTHR20905:SF30">
    <property type="entry name" value="N-ACETYLTRANSFERASE DOMAIN-CONTAINING PROTEIN"/>
    <property type="match status" value="1"/>
</dbReference>
<dbReference type="InterPro" id="IPR016181">
    <property type="entry name" value="Acyl_CoA_acyltransferase"/>
</dbReference>
<dbReference type="GO" id="GO:0004059">
    <property type="term" value="F:aralkylamine N-acetyltransferase activity"/>
    <property type="evidence" value="ECO:0007669"/>
    <property type="project" value="UniProtKB-EC"/>
</dbReference>
<comment type="pathway">
    <text evidence="2">Aromatic compound metabolism; melatonin biosynthesis; melatonin from serotonin: step 1/2.</text>
</comment>
<keyword evidence="13" id="KW-1185">Reference proteome</keyword>
<evidence type="ECO:0000256" key="3">
    <source>
        <dbReference type="ARBA" id="ARBA00038182"/>
    </source>
</evidence>
<comment type="catalytic activity">
    <reaction evidence="10">
        <text>serotonin + hexadecanoyl-CoA = N-hexadecanoyl-serotonin + CoA + H(+)</text>
        <dbReference type="Rhea" id="RHEA:51384"/>
        <dbReference type="ChEBI" id="CHEBI:15378"/>
        <dbReference type="ChEBI" id="CHEBI:57287"/>
        <dbReference type="ChEBI" id="CHEBI:57379"/>
        <dbReference type="ChEBI" id="CHEBI:134059"/>
        <dbReference type="ChEBI" id="CHEBI:350546"/>
    </reaction>
    <physiologicalReaction direction="left-to-right" evidence="10">
        <dbReference type="Rhea" id="RHEA:51385"/>
    </physiologicalReaction>
</comment>
<comment type="catalytic activity">
    <reaction evidence="12">
        <text>serotonin + acetyl-CoA = N-acetylserotonin + CoA + H(+)</text>
        <dbReference type="Rhea" id="RHEA:25217"/>
        <dbReference type="ChEBI" id="CHEBI:15378"/>
        <dbReference type="ChEBI" id="CHEBI:17697"/>
        <dbReference type="ChEBI" id="CHEBI:57287"/>
        <dbReference type="ChEBI" id="CHEBI:57288"/>
        <dbReference type="ChEBI" id="CHEBI:350546"/>
        <dbReference type="EC" id="2.3.1.87"/>
    </reaction>
    <physiologicalReaction direction="left-to-right" evidence="12">
        <dbReference type="Rhea" id="RHEA:25218"/>
    </physiologicalReaction>
</comment>
<comment type="catalytic activity">
    <reaction evidence="8">
        <text>dopamine + acetyl-CoA = N-acetyldopamine + CoA + H(+)</text>
        <dbReference type="Rhea" id="RHEA:51388"/>
        <dbReference type="ChEBI" id="CHEBI:15378"/>
        <dbReference type="ChEBI" id="CHEBI:57287"/>
        <dbReference type="ChEBI" id="CHEBI:57288"/>
        <dbReference type="ChEBI" id="CHEBI:59905"/>
        <dbReference type="ChEBI" id="CHEBI:125678"/>
    </reaction>
    <physiologicalReaction direction="left-to-right" evidence="8">
        <dbReference type="Rhea" id="RHEA:51389"/>
    </physiologicalReaction>
</comment>
<keyword evidence="1" id="KW-0808">Transferase</keyword>
<evidence type="ECO:0000256" key="1">
    <source>
        <dbReference type="ARBA" id="ARBA00022679"/>
    </source>
</evidence>
<comment type="catalytic activity">
    <reaction evidence="9">
        <text>serotonin + (9Z)-octadecenoyl-CoA = N-(9Z-octadecenoyl)-serotonin + CoA + H(+)</text>
        <dbReference type="Rhea" id="RHEA:51392"/>
        <dbReference type="ChEBI" id="CHEBI:15378"/>
        <dbReference type="ChEBI" id="CHEBI:57287"/>
        <dbReference type="ChEBI" id="CHEBI:57387"/>
        <dbReference type="ChEBI" id="CHEBI:134064"/>
        <dbReference type="ChEBI" id="CHEBI:350546"/>
    </reaction>
    <physiologicalReaction direction="left-to-right" evidence="9">
        <dbReference type="Rhea" id="RHEA:51393"/>
    </physiologicalReaction>
</comment>
<evidence type="ECO:0000256" key="8">
    <source>
        <dbReference type="ARBA" id="ARBA00051711"/>
    </source>
</evidence>
<evidence type="ECO:0000256" key="4">
    <source>
        <dbReference type="ARBA" id="ARBA00039114"/>
    </source>
</evidence>
<organism evidence="13 14">
    <name type="scientific">Parascaris univalens</name>
    <name type="common">Nematode worm</name>
    <dbReference type="NCBI Taxonomy" id="6257"/>
    <lineage>
        <taxon>Eukaryota</taxon>
        <taxon>Metazoa</taxon>
        <taxon>Ecdysozoa</taxon>
        <taxon>Nematoda</taxon>
        <taxon>Chromadorea</taxon>
        <taxon>Rhabditida</taxon>
        <taxon>Spirurina</taxon>
        <taxon>Ascaridomorpha</taxon>
        <taxon>Ascaridoidea</taxon>
        <taxon>Ascarididae</taxon>
        <taxon>Parascaris</taxon>
    </lineage>
</organism>
<dbReference type="EC" id="2.3.1.87" evidence="4"/>
<reference evidence="14" key="1">
    <citation type="submission" date="2022-11" db="UniProtKB">
        <authorList>
            <consortium name="WormBaseParasite"/>
        </authorList>
    </citation>
    <scope>IDENTIFICATION</scope>
</reference>
<evidence type="ECO:0000256" key="2">
    <source>
        <dbReference type="ARBA" id="ARBA00037926"/>
    </source>
</evidence>
<evidence type="ECO:0000313" key="14">
    <source>
        <dbReference type="WBParaSite" id="PgR085_g026_t01"/>
    </source>
</evidence>
<name>A0A915C496_PARUN</name>
<evidence type="ECO:0000256" key="11">
    <source>
        <dbReference type="ARBA" id="ARBA00052335"/>
    </source>
</evidence>